<accession>B1FAR9</accession>
<dbReference type="AlphaFoldDB" id="B1FAR9"/>
<proteinExistence type="predicted"/>
<name>B1FAR9_9BURK</name>
<dbReference type="Proteomes" id="UP000005463">
    <property type="component" value="Unassembled WGS sequence"/>
</dbReference>
<evidence type="ECO:0000256" key="1">
    <source>
        <dbReference type="SAM" id="MobiDB-lite"/>
    </source>
</evidence>
<evidence type="ECO:0000313" key="3">
    <source>
        <dbReference type="Proteomes" id="UP000005463"/>
    </source>
</evidence>
<dbReference type="EMBL" id="ABLC01000014">
    <property type="protein sequence ID" value="EDT05394.1"/>
    <property type="molecule type" value="Genomic_DNA"/>
</dbReference>
<sequence>MRYPLQHSDARAFAPHPSDLDRAPHAPAPQPDIEEV</sequence>
<organism evidence="2 3">
    <name type="scientific">Burkholderia ambifaria IOP40-10</name>
    <dbReference type="NCBI Taxonomy" id="396596"/>
    <lineage>
        <taxon>Bacteria</taxon>
        <taxon>Pseudomonadati</taxon>
        <taxon>Pseudomonadota</taxon>
        <taxon>Betaproteobacteria</taxon>
        <taxon>Burkholderiales</taxon>
        <taxon>Burkholderiaceae</taxon>
        <taxon>Burkholderia</taxon>
        <taxon>Burkholderia cepacia complex</taxon>
    </lineage>
</organism>
<gene>
    <name evidence="2" type="ORF">BamIOP4010DRAFT_1128</name>
</gene>
<feature type="region of interest" description="Disordered" evidence="1">
    <location>
        <begin position="1"/>
        <end position="36"/>
    </location>
</feature>
<evidence type="ECO:0000313" key="2">
    <source>
        <dbReference type="EMBL" id="EDT05394.1"/>
    </source>
</evidence>
<protein>
    <submittedName>
        <fullName evidence="2">Uncharacterized protein</fullName>
    </submittedName>
</protein>
<dbReference type="PATRIC" id="fig|396596.7.peg.6862"/>
<comment type="caution">
    <text evidence="2">The sequence shown here is derived from an EMBL/GenBank/DDBJ whole genome shotgun (WGS) entry which is preliminary data.</text>
</comment>
<reference evidence="2 3" key="1">
    <citation type="submission" date="2008-03" db="EMBL/GenBank/DDBJ databases">
        <title>Sequencing of the draft genome and assembly of Burkholderia ambifaria IOP40-10.</title>
        <authorList>
            <consortium name="US DOE Joint Genome Institute (JGI-PGF)"/>
            <person name="Copeland A."/>
            <person name="Lucas S."/>
            <person name="Lapidus A."/>
            <person name="Glavina del Rio T."/>
            <person name="Dalin E."/>
            <person name="Tice H."/>
            <person name="Bruce D."/>
            <person name="Goodwin L."/>
            <person name="Pitluck S."/>
            <person name="Larimer F."/>
            <person name="Land M.L."/>
            <person name="Hauser L."/>
            <person name="Tiedje J."/>
            <person name="Richardson P."/>
        </authorList>
    </citation>
    <scope>NUCLEOTIDE SEQUENCE [LARGE SCALE GENOMIC DNA]</scope>
    <source>
        <strain evidence="2 3">IOP40-10</strain>
    </source>
</reference>